<proteinExistence type="predicted"/>
<reference evidence="1" key="3">
    <citation type="submission" date="2020-06" db="EMBL/GenBank/DDBJ databases">
        <title>Helianthus annuus Genome sequencing and assembly Release 2.</title>
        <authorList>
            <person name="Gouzy J."/>
            <person name="Langlade N."/>
            <person name="Munos S."/>
        </authorList>
    </citation>
    <scope>NUCLEOTIDE SEQUENCE</scope>
    <source>
        <tissue evidence="1">Leaves</tissue>
    </source>
</reference>
<reference evidence="2" key="2">
    <citation type="submission" date="2017-02" db="EMBL/GenBank/DDBJ databases">
        <title>Sunflower complete genome.</title>
        <authorList>
            <person name="Langlade N."/>
            <person name="Munos S."/>
        </authorList>
    </citation>
    <scope>NUCLEOTIDE SEQUENCE [LARGE SCALE GENOMIC DNA]</scope>
    <source>
        <tissue evidence="2">Leaves</tissue>
    </source>
</reference>
<sequence>MNVSCSSDASFDSSHRDGKVESIGVESDLGCCRFEGGCGGVLLEVVGEGGRQRDGGGGGDEIGCRSDQPGFLFYIYKLVLIIYNDHFALMRNEDKDKIL</sequence>
<dbReference type="Proteomes" id="UP000215914">
    <property type="component" value="Chromosome 8"/>
</dbReference>
<dbReference type="EMBL" id="CM007897">
    <property type="protein sequence ID" value="OTG18185.1"/>
    <property type="molecule type" value="Genomic_DNA"/>
</dbReference>
<dbReference type="InParanoid" id="A0A251U4C4"/>
<evidence type="ECO:0000313" key="2">
    <source>
        <dbReference type="EMBL" id="OTG18185.1"/>
    </source>
</evidence>
<name>A0A251U4C4_HELAN</name>
<evidence type="ECO:0000313" key="3">
    <source>
        <dbReference type="Proteomes" id="UP000215914"/>
    </source>
</evidence>
<dbReference type="AlphaFoldDB" id="A0A251U4C4"/>
<evidence type="ECO:0000313" key="1">
    <source>
        <dbReference type="EMBL" id="KAF5794819.1"/>
    </source>
</evidence>
<dbReference type="Gramene" id="mRNA:HanXRQr2_Chr08g0332431">
    <property type="protein sequence ID" value="CDS:HanXRQr2_Chr08g0332431.1"/>
    <property type="gene ID" value="HanXRQr2_Chr08g0332431"/>
</dbReference>
<protein>
    <submittedName>
        <fullName evidence="2">Uncharacterized protein</fullName>
    </submittedName>
</protein>
<dbReference type="EMBL" id="MNCJ02000323">
    <property type="protein sequence ID" value="KAF5794819.1"/>
    <property type="molecule type" value="Genomic_DNA"/>
</dbReference>
<reference evidence="1 3" key="1">
    <citation type="journal article" date="2017" name="Nature">
        <title>The sunflower genome provides insights into oil metabolism, flowering and Asterid evolution.</title>
        <authorList>
            <person name="Badouin H."/>
            <person name="Gouzy J."/>
            <person name="Grassa C.J."/>
            <person name="Murat F."/>
            <person name="Staton S.E."/>
            <person name="Cottret L."/>
            <person name="Lelandais-Briere C."/>
            <person name="Owens G.L."/>
            <person name="Carrere S."/>
            <person name="Mayjonade B."/>
            <person name="Legrand L."/>
            <person name="Gill N."/>
            <person name="Kane N.C."/>
            <person name="Bowers J.E."/>
            <person name="Hubner S."/>
            <person name="Bellec A."/>
            <person name="Berard A."/>
            <person name="Berges H."/>
            <person name="Blanchet N."/>
            <person name="Boniface M.C."/>
            <person name="Brunel D."/>
            <person name="Catrice O."/>
            <person name="Chaidir N."/>
            <person name="Claudel C."/>
            <person name="Donnadieu C."/>
            <person name="Faraut T."/>
            <person name="Fievet G."/>
            <person name="Helmstetter N."/>
            <person name="King M."/>
            <person name="Knapp S.J."/>
            <person name="Lai Z."/>
            <person name="Le Paslier M.C."/>
            <person name="Lippi Y."/>
            <person name="Lorenzon L."/>
            <person name="Mandel J.R."/>
            <person name="Marage G."/>
            <person name="Marchand G."/>
            <person name="Marquand E."/>
            <person name="Bret-Mestries E."/>
            <person name="Morien E."/>
            <person name="Nambeesan S."/>
            <person name="Nguyen T."/>
            <person name="Pegot-Espagnet P."/>
            <person name="Pouilly N."/>
            <person name="Raftis F."/>
            <person name="Sallet E."/>
            <person name="Schiex T."/>
            <person name="Thomas J."/>
            <person name="Vandecasteele C."/>
            <person name="Vares D."/>
            <person name="Vear F."/>
            <person name="Vautrin S."/>
            <person name="Crespi M."/>
            <person name="Mangin B."/>
            <person name="Burke J.M."/>
            <person name="Salse J."/>
            <person name="Munos S."/>
            <person name="Vincourt P."/>
            <person name="Rieseberg L.H."/>
            <person name="Langlade N.B."/>
        </authorList>
    </citation>
    <scope>NUCLEOTIDE SEQUENCE [LARGE SCALE GENOMIC DNA]</scope>
    <source>
        <strain evidence="3">cv. SF193</strain>
        <tissue evidence="1">Leaves</tissue>
    </source>
</reference>
<keyword evidence="3" id="KW-1185">Reference proteome</keyword>
<accession>A0A251U4C4</accession>
<organism evidence="2 3">
    <name type="scientific">Helianthus annuus</name>
    <name type="common">Common sunflower</name>
    <dbReference type="NCBI Taxonomy" id="4232"/>
    <lineage>
        <taxon>Eukaryota</taxon>
        <taxon>Viridiplantae</taxon>
        <taxon>Streptophyta</taxon>
        <taxon>Embryophyta</taxon>
        <taxon>Tracheophyta</taxon>
        <taxon>Spermatophyta</taxon>
        <taxon>Magnoliopsida</taxon>
        <taxon>eudicotyledons</taxon>
        <taxon>Gunneridae</taxon>
        <taxon>Pentapetalae</taxon>
        <taxon>asterids</taxon>
        <taxon>campanulids</taxon>
        <taxon>Asterales</taxon>
        <taxon>Asteraceae</taxon>
        <taxon>Asteroideae</taxon>
        <taxon>Heliantheae alliance</taxon>
        <taxon>Heliantheae</taxon>
        <taxon>Helianthus</taxon>
    </lineage>
</organism>
<gene>
    <name evidence="2" type="ORF">HannXRQ_Chr08g0220341</name>
    <name evidence="1" type="ORF">HanXRQr2_Chr08g0332431</name>
</gene>